<feature type="domain" description="CCHC-type" evidence="2">
    <location>
        <begin position="227"/>
        <end position="242"/>
    </location>
</feature>
<dbReference type="Proteomes" id="UP000325315">
    <property type="component" value="Unassembled WGS sequence"/>
</dbReference>
<dbReference type="InterPro" id="IPR036875">
    <property type="entry name" value="Znf_CCHC_sf"/>
</dbReference>
<dbReference type="Gene3D" id="4.10.60.10">
    <property type="entry name" value="Zinc finger, CCHC-type"/>
    <property type="match status" value="1"/>
</dbReference>
<dbReference type="PROSITE" id="PS50158">
    <property type="entry name" value="ZF_CCHC"/>
    <property type="match status" value="1"/>
</dbReference>
<comment type="caution">
    <text evidence="3">The sequence shown here is derived from an EMBL/GenBank/DDBJ whole genome shotgun (WGS) entry which is preliminary data.</text>
</comment>
<proteinExistence type="predicted"/>
<keyword evidence="1" id="KW-0479">Metal-binding</keyword>
<dbReference type="Pfam" id="PF14223">
    <property type="entry name" value="Retrotran_gag_2"/>
    <property type="match status" value="1"/>
</dbReference>
<evidence type="ECO:0000313" key="3">
    <source>
        <dbReference type="EMBL" id="KAA3477876.1"/>
    </source>
</evidence>
<dbReference type="GO" id="GO:0003676">
    <property type="term" value="F:nucleic acid binding"/>
    <property type="evidence" value="ECO:0007669"/>
    <property type="project" value="InterPro"/>
</dbReference>
<dbReference type="InterPro" id="IPR001878">
    <property type="entry name" value="Znf_CCHC"/>
</dbReference>
<dbReference type="Pfam" id="PF00098">
    <property type="entry name" value="zf-CCHC"/>
    <property type="match status" value="1"/>
</dbReference>
<dbReference type="PANTHER" id="PTHR34676">
    <property type="entry name" value="DUF4219 DOMAIN-CONTAINING PROTEIN-RELATED"/>
    <property type="match status" value="1"/>
</dbReference>
<name>A0A5B6W8V5_9ROSI</name>
<dbReference type="SMART" id="SM00343">
    <property type="entry name" value="ZnF_C2HC"/>
    <property type="match status" value="1"/>
</dbReference>
<reference evidence="4" key="1">
    <citation type="journal article" date="2019" name="Plant Biotechnol. J.">
        <title>Genome sequencing of the Australian wild diploid species Gossypium australe highlights disease resistance and delayed gland morphogenesis.</title>
        <authorList>
            <person name="Cai Y."/>
            <person name="Cai X."/>
            <person name="Wang Q."/>
            <person name="Wang P."/>
            <person name="Zhang Y."/>
            <person name="Cai C."/>
            <person name="Xu Y."/>
            <person name="Wang K."/>
            <person name="Zhou Z."/>
            <person name="Wang C."/>
            <person name="Geng S."/>
            <person name="Li B."/>
            <person name="Dong Q."/>
            <person name="Hou Y."/>
            <person name="Wang H."/>
            <person name="Ai P."/>
            <person name="Liu Z."/>
            <person name="Yi F."/>
            <person name="Sun M."/>
            <person name="An G."/>
            <person name="Cheng J."/>
            <person name="Zhang Y."/>
            <person name="Shi Q."/>
            <person name="Xie Y."/>
            <person name="Shi X."/>
            <person name="Chang Y."/>
            <person name="Huang F."/>
            <person name="Chen Y."/>
            <person name="Hong S."/>
            <person name="Mi L."/>
            <person name="Sun Q."/>
            <person name="Zhang L."/>
            <person name="Zhou B."/>
            <person name="Peng R."/>
            <person name="Zhang X."/>
            <person name="Liu F."/>
        </authorList>
    </citation>
    <scope>NUCLEOTIDE SEQUENCE [LARGE SCALE GENOMIC DNA]</scope>
    <source>
        <strain evidence="4">cv. PA1801</strain>
    </source>
</reference>
<keyword evidence="1" id="KW-0862">Zinc</keyword>
<dbReference type="PANTHER" id="PTHR34676:SF8">
    <property type="entry name" value="TRANSMEMBRANE PROTEIN"/>
    <property type="match status" value="1"/>
</dbReference>
<keyword evidence="1" id="KW-0863">Zinc-finger</keyword>
<dbReference type="GO" id="GO:0008270">
    <property type="term" value="F:zinc ion binding"/>
    <property type="evidence" value="ECO:0007669"/>
    <property type="project" value="UniProtKB-KW"/>
</dbReference>
<dbReference type="EMBL" id="SMMG02000004">
    <property type="protein sequence ID" value="KAA3477876.1"/>
    <property type="molecule type" value="Genomic_DNA"/>
</dbReference>
<dbReference type="OrthoDB" id="999288at2759"/>
<sequence length="346" mass="39737">MSTSGSIFLGESQSISKPPYSNGANYSYWKIRMMLFIQANALAVWDIIMDDPLIPLKQEEELLVLKSNKEWNEEDKRSIQLNAKDKLKVTHEVTSQVKKSKIGILTLNYEIFKMKPEDDIKAMFDRFTIIINGLKSYGKTHLNEELAEIMGSQRVEEAKNENKKVGVALKSTSIEDIESSEEVDEDKEMTMFARRFKKCMRSNRGRKFQKKKGPKFESTNEKDPIICYECKKSGHIKFDCPQWKKNESSKQKLNDHVATWSDEDSSNNEDQEVANLYLMDIDDPKEEKYCFKLGNSSKNIWYLDSGCSKHMTSDKSHFINLKPKSGGKVAFGDNFKRNIEGIGSIG</sequence>
<dbReference type="InterPro" id="IPR054722">
    <property type="entry name" value="PolX-like_BBD"/>
</dbReference>
<dbReference type="AlphaFoldDB" id="A0A5B6W8V5"/>
<evidence type="ECO:0000313" key="4">
    <source>
        <dbReference type="Proteomes" id="UP000325315"/>
    </source>
</evidence>
<accession>A0A5B6W8V5</accession>
<organism evidence="3 4">
    <name type="scientific">Gossypium australe</name>
    <dbReference type="NCBI Taxonomy" id="47621"/>
    <lineage>
        <taxon>Eukaryota</taxon>
        <taxon>Viridiplantae</taxon>
        <taxon>Streptophyta</taxon>
        <taxon>Embryophyta</taxon>
        <taxon>Tracheophyta</taxon>
        <taxon>Spermatophyta</taxon>
        <taxon>Magnoliopsida</taxon>
        <taxon>eudicotyledons</taxon>
        <taxon>Gunneridae</taxon>
        <taxon>Pentapetalae</taxon>
        <taxon>rosids</taxon>
        <taxon>malvids</taxon>
        <taxon>Malvales</taxon>
        <taxon>Malvaceae</taxon>
        <taxon>Malvoideae</taxon>
        <taxon>Gossypium</taxon>
    </lineage>
</organism>
<evidence type="ECO:0000256" key="1">
    <source>
        <dbReference type="PROSITE-ProRule" id="PRU00047"/>
    </source>
</evidence>
<protein>
    <submittedName>
        <fullName evidence="3">Retrovirus-related Pol polyprotein from transposon TNT 1-94</fullName>
    </submittedName>
</protein>
<keyword evidence="4" id="KW-1185">Reference proteome</keyword>
<dbReference type="SUPFAM" id="SSF57756">
    <property type="entry name" value="Retrovirus zinc finger-like domains"/>
    <property type="match status" value="1"/>
</dbReference>
<evidence type="ECO:0000259" key="2">
    <source>
        <dbReference type="PROSITE" id="PS50158"/>
    </source>
</evidence>
<dbReference type="Pfam" id="PF22936">
    <property type="entry name" value="Pol_BBD"/>
    <property type="match status" value="1"/>
</dbReference>
<gene>
    <name evidence="3" type="ORF">EPI10_011734</name>
</gene>